<keyword evidence="2" id="KW-1185">Reference proteome</keyword>
<organism evidence="1 2">
    <name type="scientific">Zarea fungicola</name>
    <dbReference type="NCBI Taxonomy" id="93591"/>
    <lineage>
        <taxon>Eukaryota</taxon>
        <taxon>Fungi</taxon>
        <taxon>Dikarya</taxon>
        <taxon>Ascomycota</taxon>
        <taxon>Pezizomycotina</taxon>
        <taxon>Sordariomycetes</taxon>
        <taxon>Hypocreomycetidae</taxon>
        <taxon>Hypocreales</taxon>
        <taxon>Cordycipitaceae</taxon>
        <taxon>Zarea</taxon>
    </lineage>
</organism>
<proteinExistence type="predicted"/>
<gene>
    <name evidence="1" type="ORF">NQ176_g1925</name>
</gene>
<comment type="caution">
    <text evidence="1">The sequence shown here is derived from an EMBL/GenBank/DDBJ whole genome shotgun (WGS) entry which is preliminary data.</text>
</comment>
<evidence type="ECO:0000313" key="2">
    <source>
        <dbReference type="Proteomes" id="UP001143910"/>
    </source>
</evidence>
<evidence type="ECO:0000313" key="1">
    <source>
        <dbReference type="EMBL" id="KAJ2981607.1"/>
    </source>
</evidence>
<reference evidence="1" key="1">
    <citation type="submission" date="2022-08" db="EMBL/GenBank/DDBJ databases">
        <title>Genome Sequence of Lecanicillium fungicola.</title>
        <authorList>
            <person name="Buettner E."/>
        </authorList>
    </citation>
    <scope>NUCLEOTIDE SEQUENCE</scope>
    <source>
        <strain evidence="1">Babe33</strain>
    </source>
</reference>
<name>A0ACC1NQK1_9HYPO</name>
<sequence length="178" mass="20033">MTFTLLSRILVRRPRMARAFTSPPSSHNRKRFTNYTYKHYFRLGLGCISITALSHQFFTKVYHVTPAEGPSMLPTFNLFGDWILIDMRCSLGRGVAVGDLVAYKIPIKRYQMGVKRIIGMPGDFVSTGTPGEDGEDATIQVSSQHPVIALHGMIYDTDNANCYINRFRLAIVGLWATI</sequence>
<accession>A0ACC1NQK1</accession>
<protein>
    <submittedName>
        <fullName evidence="1">Uncharacterized protein</fullName>
    </submittedName>
</protein>
<dbReference type="Proteomes" id="UP001143910">
    <property type="component" value="Unassembled WGS sequence"/>
</dbReference>
<dbReference type="EMBL" id="JANJQO010000121">
    <property type="protein sequence ID" value="KAJ2981607.1"/>
    <property type="molecule type" value="Genomic_DNA"/>
</dbReference>